<evidence type="ECO:0000313" key="3">
    <source>
        <dbReference type="Proteomes" id="UP001358586"/>
    </source>
</evidence>
<dbReference type="EMBL" id="JARKNE010000003">
    <property type="protein sequence ID" value="KAK5840747.1"/>
    <property type="molecule type" value="Genomic_DNA"/>
</dbReference>
<protein>
    <recommendedName>
        <fullName evidence="1">RNase H type-1 domain-containing protein</fullName>
    </recommendedName>
</protein>
<accession>A0ABR0QN43</accession>
<comment type="caution">
    <text evidence="2">The sequence shown here is derived from an EMBL/GenBank/DDBJ whole genome shotgun (WGS) entry which is preliminary data.</text>
</comment>
<dbReference type="Proteomes" id="UP001358586">
    <property type="component" value="Chromosome 3"/>
</dbReference>
<sequence>MTVACWSIWLARNELVFDSKCPSMNVLVFQSKLRALIWVKIVKDDLRGEERLWWFCPIRSWNGAIKAGLSGRLWLPPRKGWVNFNLCGIVNEDDVGFGGVLRDEDGVARAVFSGPVVANESCAAEVGAISIALDIFTAMEWMSKSSLSIELGSKEVFRWIENKGLRLWELDPSFREIDSRLSRLGNVCFVMADKNGNDLVFTLAVAGIRRLGLYNAW</sequence>
<keyword evidence="3" id="KW-1185">Reference proteome</keyword>
<dbReference type="PANTHER" id="PTHR47074">
    <property type="entry name" value="BNAC02G40300D PROTEIN"/>
    <property type="match status" value="1"/>
</dbReference>
<evidence type="ECO:0000259" key="1">
    <source>
        <dbReference type="Pfam" id="PF13456"/>
    </source>
</evidence>
<reference evidence="2 3" key="1">
    <citation type="submission" date="2023-03" db="EMBL/GenBank/DDBJ databases">
        <title>WGS of Gossypium arboreum.</title>
        <authorList>
            <person name="Yu D."/>
        </authorList>
    </citation>
    <scope>NUCLEOTIDE SEQUENCE [LARGE SCALE GENOMIC DNA]</scope>
    <source>
        <tissue evidence="2">Leaf</tissue>
    </source>
</reference>
<organism evidence="2 3">
    <name type="scientific">Gossypium arboreum</name>
    <name type="common">Tree cotton</name>
    <name type="synonym">Gossypium nanking</name>
    <dbReference type="NCBI Taxonomy" id="29729"/>
    <lineage>
        <taxon>Eukaryota</taxon>
        <taxon>Viridiplantae</taxon>
        <taxon>Streptophyta</taxon>
        <taxon>Embryophyta</taxon>
        <taxon>Tracheophyta</taxon>
        <taxon>Spermatophyta</taxon>
        <taxon>Magnoliopsida</taxon>
        <taxon>eudicotyledons</taxon>
        <taxon>Gunneridae</taxon>
        <taxon>Pentapetalae</taxon>
        <taxon>rosids</taxon>
        <taxon>malvids</taxon>
        <taxon>Malvales</taxon>
        <taxon>Malvaceae</taxon>
        <taxon>Malvoideae</taxon>
        <taxon>Gossypium</taxon>
    </lineage>
</organism>
<feature type="domain" description="RNase H type-1" evidence="1">
    <location>
        <begin position="92"/>
        <end position="204"/>
    </location>
</feature>
<evidence type="ECO:0000313" key="2">
    <source>
        <dbReference type="EMBL" id="KAK5840747.1"/>
    </source>
</evidence>
<dbReference type="Gene3D" id="3.30.420.10">
    <property type="entry name" value="Ribonuclease H-like superfamily/Ribonuclease H"/>
    <property type="match status" value="1"/>
</dbReference>
<proteinExistence type="predicted"/>
<name>A0ABR0QN43_GOSAR</name>
<gene>
    <name evidence="2" type="ORF">PVK06_009650</name>
</gene>
<dbReference type="PANTHER" id="PTHR47074:SF73">
    <property type="entry name" value="OS04G0448401 PROTEIN"/>
    <property type="match status" value="1"/>
</dbReference>
<dbReference type="Pfam" id="PF13456">
    <property type="entry name" value="RVT_3"/>
    <property type="match status" value="1"/>
</dbReference>
<dbReference type="InterPro" id="IPR036397">
    <property type="entry name" value="RNaseH_sf"/>
</dbReference>
<dbReference type="InterPro" id="IPR052929">
    <property type="entry name" value="RNase_H-like_EbsB-rel"/>
</dbReference>
<dbReference type="InterPro" id="IPR002156">
    <property type="entry name" value="RNaseH_domain"/>
</dbReference>